<evidence type="ECO:0000256" key="2">
    <source>
        <dbReference type="SAM" id="SignalP"/>
    </source>
</evidence>
<dbReference type="EMBL" id="CAAKNF010000193">
    <property type="protein sequence ID" value="VIO94278.1"/>
    <property type="molecule type" value="Genomic_DNA"/>
</dbReference>
<reference evidence="7" key="4">
    <citation type="submission" date="2019-12" db="UniProtKB">
        <authorList>
            <consortium name="WormBaseParasite"/>
        </authorList>
    </citation>
    <scope>IDENTIFICATION</scope>
</reference>
<feature type="chain" id="PRO_5023845280" evidence="2">
    <location>
        <begin position="29"/>
        <end position="676"/>
    </location>
</feature>
<dbReference type="WBParaSite" id="Bm10068a.1">
    <property type="protein sequence ID" value="Bm10068a.1"/>
    <property type="gene ID" value="WBGene00230329"/>
</dbReference>
<evidence type="ECO:0000259" key="3">
    <source>
        <dbReference type="Pfam" id="PF01757"/>
    </source>
</evidence>
<dbReference type="Pfam" id="PF01757">
    <property type="entry name" value="Acyl_transf_3"/>
    <property type="match status" value="1"/>
</dbReference>
<evidence type="ECO:0000313" key="8">
    <source>
        <dbReference type="WormBase" id="Bm10068a"/>
    </source>
</evidence>
<organism evidence="6 7">
    <name type="scientific">Brugia malayi</name>
    <name type="common">Filarial nematode worm</name>
    <dbReference type="NCBI Taxonomy" id="6279"/>
    <lineage>
        <taxon>Eukaryota</taxon>
        <taxon>Metazoa</taxon>
        <taxon>Ecdysozoa</taxon>
        <taxon>Nematoda</taxon>
        <taxon>Chromadorea</taxon>
        <taxon>Rhabditida</taxon>
        <taxon>Spirurina</taxon>
        <taxon>Spiruromorpha</taxon>
        <taxon>Filarioidea</taxon>
        <taxon>Onchocercidae</taxon>
        <taxon>Brugia</taxon>
    </lineage>
</organism>
<feature type="transmembrane region" description="Helical" evidence="1">
    <location>
        <begin position="578"/>
        <end position="600"/>
    </location>
</feature>
<feature type="transmembrane region" description="Helical" evidence="1">
    <location>
        <begin position="328"/>
        <end position="350"/>
    </location>
</feature>
<evidence type="ECO:0000256" key="1">
    <source>
        <dbReference type="SAM" id="Phobius"/>
    </source>
</evidence>
<feature type="transmembrane region" description="Helical" evidence="1">
    <location>
        <begin position="283"/>
        <end position="307"/>
    </location>
</feature>
<feature type="transmembrane region" description="Helical" evidence="1">
    <location>
        <begin position="176"/>
        <end position="200"/>
    </location>
</feature>
<dbReference type="GO" id="GO:0016747">
    <property type="term" value="F:acyltransferase activity, transferring groups other than amino-acyl groups"/>
    <property type="evidence" value="ECO:0007669"/>
    <property type="project" value="InterPro"/>
</dbReference>
<proteinExistence type="predicted"/>
<dbReference type="Proteomes" id="UP000006672">
    <property type="component" value="Unassembled WGS sequence"/>
</dbReference>
<feature type="domain" description="Acyltransferase 3" evidence="3">
    <location>
        <begin position="243"/>
        <end position="626"/>
    </location>
</feature>
<keyword evidence="1" id="KW-0812">Transmembrane</keyword>
<dbReference type="AlphaFoldDB" id="A0A0K0ILY6"/>
<keyword evidence="1" id="KW-1133">Transmembrane helix</keyword>
<name>A0A0K0ILY6_BRUMA</name>
<sequence>MRLSANLCIISVIVKAVMVFGQTDGILAIRDMEKKILWSLSPYCSQHLLKVKAYQNSSLSPLSVLNAFYPTFGHGISNEFITDSRFLFRMLLCFKLAGESTFSASQHPTSFCYRYDSKQYKSIAHTICFPKLCLKEEHKFWNIYEKALGIELPENGSSVSICVHSRRPVQWYDKPLPIITLSCNTLLWLIVLFSTIYQIISNPGTKSRTIKEQILLAFSINQNVGLIFKMPKNRSKVITCMFGIRFLTMIWIIIGHMFAFVAPYIDNVDEYYHDIANNFGNQWIANFLLSVDVFLVLGGTVNAYGFFQKYEKMEMKPTWKSLKFWLNFYVHRIIRLWPAYFYTMIFIYFLTNIFYQELWPEIDHNVQCSKYWWQNLLLIGSLFEHRCMGWAWYVSTEFTFYLLSPIFLLTLGRNQNRGYLLSILCIALSDAARVYAMIVYNMPPTQLGWNRPPIYNSNFMEHFMVMYIKPQYRAAPYIIGLLLGHHLAKIQTKNISNKQHSTTFLTCGWILSIFLAFISMYGLYPILTNLEWKLYYLIYGALHRTTFAVAIAWLIYACHNGYASFINTFLSFKLFLPLSVLCYSVYLNHLPIIFASYLHITFPYHYETKSQFLNIALLNLFIAYLLGFQASMLSEFPLLNIERSIRNYFYKRKPQTRRELKRFGKNDKQSTNRAES</sequence>
<evidence type="ECO:0000313" key="4">
    <source>
        <dbReference type="EMBL" id="CDP96770.2"/>
    </source>
</evidence>
<dbReference type="PANTHER" id="PTHR11161">
    <property type="entry name" value="O-ACYLTRANSFERASE"/>
    <property type="match status" value="1"/>
</dbReference>
<reference evidence="4" key="2">
    <citation type="submission" date="2012-12" db="EMBL/GenBank/DDBJ databases">
        <authorList>
            <person name="Gao Y.W."/>
            <person name="Fan S.T."/>
            <person name="Sun H.T."/>
            <person name="Wang Z."/>
            <person name="Gao X.L."/>
            <person name="Li Y.G."/>
            <person name="Wang T.C."/>
            <person name="Zhang K."/>
            <person name="Xu W.W."/>
            <person name="Yu Z.J."/>
            <person name="Xia X.Z."/>
        </authorList>
    </citation>
    <scope>NUCLEOTIDE SEQUENCE</scope>
    <source>
        <strain evidence="4">FR3</strain>
    </source>
</reference>
<keyword evidence="2" id="KW-0732">Signal</keyword>
<accession>A0A0K0ILY6</accession>
<keyword evidence="1" id="KW-0472">Membrane</keyword>
<feature type="transmembrane region" description="Helical" evidence="1">
    <location>
        <begin position="612"/>
        <end position="633"/>
    </location>
</feature>
<feature type="transmembrane region" description="Helical" evidence="1">
    <location>
        <begin position="390"/>
        <end position="411"/>
    </location>
</feature>
<dbReference type="EMBL" id="LN856962">
    <property type="protein sequence ID" value="CDP96770.2"/>
    <property type="molecule type" value="Genomic_DNA"/>
</dbReference>
<evidence type="ECO:0000313" key="6">
    <source>
        <dbReference type="Proteomes" id="UP000006672"/>
    </source>
</evidence>
<dbReference type="InterPro" id="IPR052728">
    <property type="entry name" value="O2_lipid_transport_reg"/>
</dbReference>
<feature type="signal peptide" evidence="2">
    <location>
        <begin position="1"/>
        <end position="28"/>
    </location>
</feature>
<keyword evidence="6" id="KW-1185">Reference proteome</keyword>
<feature type="transmembrane region" description="Helical" evidence="1">
    <location>
        <begin position="237"/>
        <end position="263"/>
    </location>
</feature>
<dbReference type="InterPro" id="IPR002656">
    <property type="entry name" value="Acyl_transf_3_dom"/>
</dbReference>
<reference evidence="4 6" key="1">
    <citation type="journal article" date="2007" name="Science">
        <title>Draft genome of the filarial nematode parasite Brugia malayi.</title>
        <authorList>
            <person name="Ghedin E."/>
            <person name="Wang S."/>
            <person name="Spiro D."/>
            <person name="Caler E."/>
            <person name="Zhao Q."/>
            <person name="Crabtree J."/>
            <person name="Allen J.E."/>
            <person name="Delcher A.L."/>
            <person name="Guiliano D.B."/>
            <person name="Miranda-Saavedra D."/>
            <person name="Angiuoli S.V."/>
            <person name="Creasy T."/>
            <person name="Amedeo P."/>
            <person name="Haas B."/>
            <person name="El-Sayed N.M."/>
            <person name="Wortman J.R."/>
            <person name="Feldblyum T."/>
            <person name="Tallon L."/>
            <person name="Schatz M."/>
            <person name="Shumway M."/>
            <person name="Koo H."/>
            <person name="Salzberg S.L."/>
            <person name="Schobel S."/>
            <person name="Pertea M."/>
            <person name="Pop M."/>
            <person name="White O."/>
            <person name="Barton G.J."/>
            <person name="Carlow C.K."/>
            <person name="Crawford M.J."/>
            <person name="Daub J."/>
            <person name="Dimmic M.W."/>
            <person name="Estes C.F."/>
            <person name="Foster J.M."/>
            <person name="Ganatra M."/>
            <person name="Gregory W.F."/>
            <person name="Johnson N.M."/>
            <person name="Jin J."/>
            <person name="Komuniecki R."/>
            <person name="Korf I."/>
            <person name="Kumar S."/>
            <person name="Laney S."/>
            <person name="Li B.W."/>
            <person name="Li W."/>
            <person name="Lindblom T.H."/>
            <person name="Lustigman S."/>
            <person name="Ma D."/>
            <person name="Maina C.V."/>
            <person name="Martin D.M."/>
            <person name="McCarter J.P."/>
            <person name="McReynolds L."/>
            <person name="Mitreva M."/>
            <person name="Nutman T.B."/>
            <person name="Parkinson J."/>
            <person name="Peregrin-Alvarez J.M."/>
            <person name="Poole C."/>
            <person name="Ren Q."/>
            <person name="Saunders L."/>
            <person name="Sluder A.E."/>
            <person name="Smith K."/>
            <person name="Stanke M."/>
            <person name="Unnasch T.R."/>
            <person name="Ware J."/>
            <person name="Wei A.D."/>
            <person name="Weil G."/>
            <person name="Williams D.J."/>
            <person name="Zhang Y."/>
            <person name="Williams S.A."/>
            <person name="Fraser-Liggett C."/>
            <person name="Slatko B."/>
            <person name="Blaxter M.L."/>
            <person name="Scott A.L."/>
        </authorList>
    </citation>
    <scope>NUCLEOTIDE SEQUENCE</scope>
    <source>
        <strain evidence="4 6">FR3</strain>
    </source>
</reference>
<feature type="transmembrane region" description="Helical" evidence="1">
    <location>
        <begin position="536"/>
        <end position="557"/>
    </location>
</feature>
<evidence type="ECO:0000313" key="7">
    <source>
        <dbReference type="WBParaSite" id="Bm10068a.1"/>
    </source>
</evidence>
<protein>
    <submittedName>
        <fullName evidence="7">Acyltransferase 3 domain-containing protein</fullName>
    </submittedName>
    <submittedName>
        <fullName evidence="4">Bm10068, isoform a</fullName>
    </submittedName>
</protein>
<dbReference type="OrthoDB" id="207378at2759"/>
<accession>A0A4E9FEK6</accession>
<feature type="transmembrane region" description="Helical" evidence="1">
    <location>
        <begin position="502"/>
        <end position="524"/>
    </location>
</feature>
<evidence type="ECO:0000313" key="5">
    <source>
        <dbReference type="EMBL" id="VIO94278.1"/>
    </source>
</evidence>
<feature type="transmembrane region" description="Helical" evidence="1">
    <location>
        <begin position="418"/>
        <end position="440"/>
    </location>
</feature>
<dbReference type="WormBase" id="Bm10068a">
    <property type="protein sequence ID" value="BM38728"/>
    <property type="gene ID" value="WBGene00230329"/>
    <property type="gene designation" value="Bma-oac-46"/>
</dbReference>
<dbReference type="PANTHER" id="PTHR11161:SF70">
    <property type="entry name" value="ACYLTRANSFERASE 3 DOMAIN-CONTAINING PROTEIN"/>
    <property type="match status" value="1"/>
</dbReference>
<gene>
    <name evidence="8" type="primary">bma-oac-46</name>
    <name evidence="4 7 8" type="ORF">Bm10068</name>
    <name evidence="5" type="ORF">BM_BM10068</name>
    <name evidence="4" type="ORF">BM_Bm10068</name>
</gene>
<reference evidence="5" key="3">
    <citation type="submission" date="2019-04" db="EMBL/GenBank/DDBJ databases">
        <authorList>
            <person name="Howe K."/>
            <person name="Paulini M."/>
            <person name="Williams G."/>
        </authorList>
    </citation>
    <scope>NUCLEOTIDE SEQUENCE [LARGE SCALE GENOMIC DNA]</scope>
    <source>
        <strain evidence="5">FR3</strain>
    </source>
</reference>